<reference evidence="13" key="3">
    <citation type="submission" date="2025-08" db="UniProtKB">
        <authorList>
            <consortium name="RefSeq"/>
        </authorList>
    </citation>
    <scope>IDENTIFICATION</scope>
</reference>
<keyword evidence="7" id="KW-0482">Metalloprotease</keyword>
<protein>
    <submittedName>
        <fullName evidence="13">M13 family metallopeptidase</fullName>
        <ecNumber evidence="13">3.4.24.-</ecNumber>
    </submittedName>
</protein>
<evidence type="ECO:0000313" key="13">
    <source>
        <dbReference type="RefSeq" id="WP_156924543.1"/>
    </source>
</evidence>
<feature type="chain" id="PRO_5040958595" evidence="9">
    <location>
        <begin position="27"/>
        <end position="724"/>
    </location>
</feature>
<dbReference type="PRINTS" id="PR00786">
    <property type="entry name" value="NEPRILYSIN"/>
</dbReference>
<feature type="domain" description="Peptidase M13 N-terminal" evidence="11">
    <location>
        <begin position="61"/>
        <end position="468"/>
    </location>
</feature>
<comment type="cofactor">
    <cofactor evidence="1">
        <name>Zn(2+)</name>
        <dbReference type="ChEBI" id="CHEBI:29105"/>
    </cofactor>
</comment>
<evidence type="ECO:0000256" key="4">
    <source>
        <dbReference type="ARBA" id="ARBA00022723"/>
    </source>
</evidence>
<reference evidence="13" key="1">
    <citation type="journal article" date="1995" name="Methods Enzymol.">
        <title>Evolutionary families of metallopeptidases.</title>
        <authorList>
            <person name="Rawlings N.D."/>
            <person name="Barrett A.J."/>
        </authorList>
    </citation>
    <scope>NUCLEOTIDE SEQUENCE</scope>
</reference>
<dbReference type="PROSITE" id="PS51885">
    <property type="entry name" value="NEPRILYSIN"/>
    <property type="match status" value="1"/>
</dbReference>
<feature type="signal peptide" evidence="9">
    <location>
        <begin position="1"/>
        <end position="26"/>
    </location>
</feature>
<sequence>MKFAAACCITLSACMAAGCAHLPAYDAGGGAALATPPSTLGKSGPIASGIDLAWRDPAVRPADDLFRHINGKWLDTTPIPADKSAWGSFHELADRSLDQLHAILDGIDPATADADSRRVADLYASFLDEARIDRLGAAPLAPLLARIDALRDPRDLPALIGELGLAGVNGPYAFSVDQDARDSTRYLLALQQTGLGLPDRDYYLSDAPQFAAIRADYEAHIARMFTLAGQGGDAGKSGAASSGGEADAARAAGKPGAAAPTPQATDAARRILALETKLARAQWSRVERRDPVKGYNRMTVAQLAAAAPGHDWAGFLAASGVPAGINEVNAAQPSYLAAFAALAGEVPLADWRDYLRWKTLDSLAPYLARPLADASFDFHGRRVSGTPEQAARWKRGVRVVDANLGEALGKLYVARHFRPEQKARMEALVANLLATYASSIDSLDWMGDATRAEARRKLASFRPKIGYPARWRGYDGLDIRRDDLVGNLLRATRFEAARQLARLGQPVDRDEWFMNPQTVNAYYNPRMNEIVFPAAILQPPFFDANADDAANYGGIGAVIGHEISHGFDDQGSQYDGDGNLRVWWTPEDRKRYEERTAMLVEQYGAYEPVPGFHLDGRLTLGENIADNAGLSVAYRAWRRALGGIEPPVIDGMTGEQRFYAGWAQVWRGKVREAEALRRLKTDPHSPADLRCNATLSNQPGFYAAYGVQPGDRLWRAPEQRVTIW</sequence>
<reference evidence="13" key="2">
    <citation type="journal article" date="2008" name="BMC Evol. Biol.">
        <title>Bioinformatic analysis of the neprilysin (M13) family of peptidases reveals complex evolutionary and functional relationships.</title>
        <authorList>
            <person name="Bland N.D."/>
            <person name="Pinney J.W."/>
            <person name="Thomas J.E."/>
            <person name="Turner A.J."/>
            <person name="Isaac R.E."/>
        </authorList>
    </citation>
    <scope>NUCLEOTIDE SEQUENCE</scope>
</reference>
<keyword evidence="9" id="KW-0732">Signal</keyword>
<evidence type="ECO:0000256" key="9">
    <source>
        <dbReference type="SAM" id="SignalP"/>
    </source>
</evidence>
<dbReference type="InterPro" id="IPR008753">
    <property type="entry name" value="Peptidase_M13_N"/>
</dbReference>
<feature type="compositionally biased region" description="Low complexity" evidence="8">
    <location>
        <begin position="236"/>
        <end position="262"/>
    </location>
</feature>
<dbReference type="Pfam" id="PF05649">
    <property type="entry name" value="Peptidase_M13_N"/>
    <property type="match status" value="1"/>
</dbReference>
<keyword evidence="12" id="KW-1185">Reference proteome</keyword>
<feature type="region of interest" description="Disordered" evidence="8">
    <location>
        <begin position="234"/>
        <end position="262"/>
    </location>
</feature>
<evidence type="ECO:0000256" key="2">
    <source>
        <dbReference type="ARBA" id="ARBA00007357"/>
    </source>
</evidence>
<evidence type="ECO:0000313" key="12">
    <source>
        <dbReference type="Proteomes" id="UP000675920"/>
    </source>
</evidence>
<dbReference type="Pfam" id="PF01431">
    <property type="entry name" value="Peptidase_M13"/>
    <property type="match status" value="1"/>
</dbReference>
<dbReference type="GO" id="GO:0004222">
    <property type="term" value="F:metalloendopeptidase activity"/>
    <property type="evidence" value="ECO:0007669"/>
    <property type="project" value="InterPro"/>
</dbReference>
<dbReference type="RefSeq" id="WP_156924543.1">
    <property type="nucleotide sequence ID" value="NZ_KI519500.1"/>
</dbReference>
<dbReference type="CDD" id="cd08662">
    <property type="entry name" value="M13"/>
    <property type="match status" value="1"/>
</dbReference>
<evidence type="ECO:0000256" key="3">
    <source>
        <dbReference type="ARBA" id="ARBA00022670"/>
    </source>
</evidence>
<evidence type="ECO:0000256" key="8">
    <source>
        <dbReference type="SAM" id="MobiDB-lite"/>
    </source>
</evidence>
<dbReference type="GO" id="GO:0005886">
    <property type="term" value="C:plasma membrane"/>
    <property type="evidence" value="ECO:0007669"/>
    <property type="project" value="TreeGrafter"/>
</dbReference>
<dbReference type="Gene3D" id="3.40.390.10">
    <property type="entry name" value="Collagenase (Catalytic Domain)"/>
    <property type="match status" value="1"/>
</dbReference>
<dbReference type="PROSITE" id="PS51257">
    <property type="entry name" value="PROKAR_LIPOPROTEIN"/>
    <property type="match status" value="1"/>
</dbReference>
<evidence type="ECO:0000256" key="5">
    <source>
        <dbReference type="ARBA" id="ARBA00022801"/>
    </source>
</evidence>
<dbReference type="InterPro" id="IPR018497">
    <property type="entry name" value="Peptidase_M13_C"/>
</dbReference>
<dbReference type="OrthoDB" id="9775677at2"/>
<dbReference type="InterPro" id="IPR024079">
    <property type="entry name" value="MetalloPept_cat_dom_sf"/>
</dbReference>
<organism evidence="12 13">
    <name type="scientific">Derxia gummosa DSM 723</name>
    <dbReference type="NCBI Taxonomy" id="1121388"/>
    <lineage>
        <taxon>Bacteria</taxon>
        <taxon>Pseudomonadati</taxon>
        <taxon>Pseudomonadota</taxon>
        <taxon>Betaproteobacteria</taxon>
        <taxon>Burkholderiales</taxon>
        <taxon>Alcaligenaceae</taxon>
        <taxon>Derxia</taxon>
    </lineage>
</organism>
<dbReference type="PANTHER" id="PTHR11733">
    <property type="entry name" value="ZINC METALLOPROTEASE FAMILY M13 NEPRILYSIN-RELATED"/>
    <property type="match status" value="1"/>
</dbReference>
<dbReference type="GO" id="GO:0016485">
    <property type="term" value="P:protein processing"/>
    <property type="evidence" value="ECO:0007669"/>
    <property type="project" value="TreeGrafter"/>
</dbReference>
<comment type="similarity">
    <text evidence="2">Belongs to the peptidase M13 family.</text>
</comment>
<dbReference type="InterPro" id="IPR042089">
    <property type="entry name" value="Peptidase_M13_dom_2"/>
</dbReference>
<accession>A0A9U5CWD1</accession>
<feature type="domain" description="Peptidase M13 C-terminal" evidence="10">
    <location>
        <begin position="520"/>
        <end position="721"/>
    </location>
</feature>
<evidence type="ECO:0000256" key="7">
    <source>
        <dbReference type="ARBA" id="ARBA00023049"/>
    </source>
</evidence>
<dbReference type="SUPFAM" id="SSF55486">
    <property type="entry name" value="Metalloproteases ('zincins'), catalytic domain"/>
    <property type="match status" value="1"/>
</dbReference>
<evidence type="ECO:0000256" key="1">
    <source>
        <dbReference type="ARBA" id="ARBA00001947"/>
    </source>
</evidence>
<dbReference type="AlphaFoldDB" id="A0A9U5CWD1"/>
<proteinExistence type="inferred from homology"/>
<dbReference type="Gene3D" id="1.10.1380.10">
    <property type="entry name" value="Neutral endopeptidase , domain2"/>
    <property type="match status" value="1"/>
</dbReference>
<dbReference type="Proteomes" id="UP000675920">
    <property type="component" value="Unplaced"/>
</dbReference>
<keyword evidence="6" id="KW-0862">Zinc</keyword>
<keyword evidence="3" id="KW-0645">Protease</keyword>
<evidence type="ECO:0000259" key="10">
    <source>
        <dbReference type="Pfam" id="PF01431"/>
    </source>
</evidence>
<dbReference type="PANTHER" id="PTHR11733:SF167">
    <property type="entry name" value="FI17812P1-RELATED"/>
    <property type="match status" value="1"/>
</dbReference>
<dbReference type="GO" id="GO:0046872">
    <property type="term" value="F:metal ion binding"/>
    <property type="evidence" value="ECO:0007669"/>
    <property type="project" value="UniProtKB-KW"/>
</dbReference>
<dbReference type="InterPro" id="IPR000718">
    <property type="entry name" value="Peptidase_M13"/>
</dbReference>
<dbReference type="EC" id="3.4.24.-" evidence="13"/>
<evidence type="ECO:0000256" key="6">
    <source>
        <dbReference type="ARBA" id="ARBA00022833"/>
    </source>
</evidence>
<evidence type="ECO:0000259" key="11">
    <source>
        <dbReference type="Pfam" id="PF05649"/>
    </source>
</evidence>
<keyword evidence="4" id="KW-0479">Metal-binding</keyword>
<keyword evidence="5" id="KW-0378">Hydrolase</keyword>
<name>A0A9U5CWD1_9BURK</name>